<dbReference type="AlphaFoldDB" id="A0ABD3N4Q6"/>
<comment type="caution">
    <text evidence="3">The sequence shown here is derived from an EMBL/GenBank/DDBJ whole genome shotgun (WGS) entry which is preliminary data.</text>
</comment>
<dbReference type="PANTHER" id="PTHR43625:SF5">
    <property type="entry name" value="PYRIDOXAL REDUCTASE, CHLOROPLASTIC"/>
    <property type="match status" value="1"/>
</dbReference>
<evidence type="ECO:0000256" key="1">
    <source>
        <dbReference type="ARBA" id="ARBA00023002"/>
    </source>
</evidence>
<dbReference type="InterPro" id="IPR050791">
    <property type="entry name" value="Aldo-Keto_reductase"/>
</dbReference>
<dbReference type="EMBL" id="JALLPJ020001360">
    <property type="protein sequence ID" value="KAL3767685.1"/>
    <property type="molecule type" value="Genomic_DNA"/>
</dbReference>
<evidence type="ECO:0000259" key="2">
    <source>
        <dbReference type="Pfam" id="PF00248"/>
    </source>
</evidence>
<accession>A0ABD3N4Q6</accession>
<dbReference type="Gene3D" id="3.20.20.100">
    <property type="entry name" value="NADP-dependent oxidoreductase domain"/>
    <property type="match status" value="1"/>
</dbReference>
<name>A0ABD3N4Q6_9STRA</name>
<dbReference type="Pfam" id="PF00248">
    <property type="entry name" value="Aldo_ket_red"/>
    <property type="match status" value="1"/>
</dbReference>
<keyword evidence="1" id="KW-0560">Oxidoreductase</keyword>
<dbReference type="Proteomes" id="UP001530400">
    <property type="component" value="Unassembled WGS sequence"/>
</dbReference>
<reference evidence="3 4" key="1">
    <citation type="submission" date="2024-10" db="EMBL/GenBank/DDBJ databases">
        <title>Updated reference genomes for cyclostephanoid diatoms.</title>
        <authorList>
            <person name="Roberts W.R."/>
            <person name="Alverson A.J."/>
        </authorList>
    </citation>
    <scope>NUCLEOTIDE SEQUENCE [LARGE SCALE GENOMIC DNA]</scope>
    <source>
        <strain evidence="3 4">AJA010-31</strain>
    </source>
</reference>
<keyword evidence="4" id="KW-1185">Reference proteome</keyword>
<dbReference type="InterPro" id="IPR023210">
    <property type="entry name" value="NADP_OxRdtase_dom"/>
</dbReference>
<protein>
    <recommendedName>
        <fullName evidence="2">NADP-dependent oxidoreductase domain-containing protein</fullName>
    </recommendedName>
</protein>
<dbReference type="InterPro" id="IPR036812">
    <property type="entry name" value="NAD(P)_OxRdtase_dom_sf"/>
</dbReference>
<gene>
    <name evidence="3" type="ORF">ACHAWO_004387</name>
</gene>
<organism evidence="3 4">
    <name type="scientific">Cyclotella atomus</name>
    <dbReference type="NCBI Taxonomy" id="382360"/>
    <lineage>
        <taxon>Eukaryota</taxon>
        <taxon>Sar</taxon>
        <taxon>Stramenopiles</taxon>
        <taxon>Ochrophyta</taxon>
        <taxon>Bacillariophyta</taxon>
        <taxon>Coscinodiscophyceae</taxon>
        <taxon>Thalassiosirophycidae</taxon>
        <taxon>Stephanodiscales</taxon>
        <taxon>Stephanodiscaceae</taxon>
        <taxon>Cyclotella</taxon>
    </lineage>
</organism>
<dbReference type="GO" id="GO:0016491">
    <property type="term" value="F:oxidoreductase activity"/>
    <property type="evidence" value="ECO:0007669"/>
    <property type="project" value="UniProtKB-KW"/>
</dbReference>
<sequence>MSYTTDALFQCHFPKHGNAPLLALGMLQWGTTPIDQYIINGSRGVLTEDEAEEMFCLFRSRGVVLFDTAEGYGGGTSELRLGRLWRSEKKRSLPTQDQDAILMTKFLPVPWRWTHKHFELALRASNKRMGISECPIYLLHSPMHLTREVEYWVESAAICKKKGLMKFLGLSNCSADEVRRAWLAGKKYGVDVILNQVHFSLLDYNSAALKEMQSTCNEYGVTIVAYNSLGQGLLTDTLTEERIAGNKPAMMMRIQWSDLVPLRSALQRIANAQSEKTKKNISMAQVALNWCRAHNTIPLVGCRSKQQAADTLSALDWSLTCEQVEKLDSLALSRCTLDSPRWRRKLFVVLAGVVMTLCRWMDDLGWGRVDISKQRM</sequence>
<feature type="domain" description="NADP-dependent oxidoreductase" evidence="2">
    <location>
        <begin position="33"/>
        <end position="330"/>
    </location>
</feature>
<evidence type="ECO:0000313" key="3">
    <source>
        <dbReference type="EMBL" id="KAL3767685.1"/>
    </source>
</evidence>
<evidence type="ECO:0000313" key="4">
    <source>
        <dbReference type="Proteomes" id="UP001530400"/>
    </source>
</evidence>
<proteinExistence type="predicted"/>
<dbReference type="SUPFAM" id="SSF51430">
    <property type="entry name" value="NAD(P)-linked oxidoreductase"/>
    <property type="match status" value="1"/>
</dbReference>
<dbReference type="PANTHER" id="PTHR43625">
    <property type="entry name" value="AFLATOXIN B1 ALDEHYDE REDUCTASE"/>
    <property type="match status" value="1"/>
</dbReference>